<name>A0ABR2ZWZ2_9AGAR</name>
<dbReference type="Proteomes" id="UP001437256">
    <property type="component" value="Unassembled WGS sequence"/>
</dbReference>
<evidence type="ECO:0000313" key="2">
    <source>
        <dbReference type="Proteomes" id="UP001437256"/>
    </source>
</evidence>
<organism evidence="1 2">
    <name type="scientific">Marasmius tenuissimus</name>
    <dbReference type="NCBI Taxonomy" id="585030"/>
    <lineage>
        <taxon>Eukaryota</taxon>
        <taxon>Fungi</taxon>
        <taxon>Dikarya</taxon>
        <taxon>Basidiomycota</taxon>
        <taxon>Agaricomycotina</taxon>
        <taxon>Agaricomycetes</taxon>
        <taxon>Agaricomycetidae</taxon>
        <taxon>Agaricales</taxon>
        <taxon>Marasmiineae</taxon>
        <taxon>Marasmiaceae</taxon>
        <taxon>Marasmius</taxon>
    </lineage>
</organism>
<evidence type="ECO:0000313" key="1">
    <source>
        <dbReference type="EMBL" id="KAL0065689.1"/>
    </source>
</evidence>
<accession>A0ABR2ZWZ2</accession>
<gene>
    <name evidence="1" type="ORF">AAF712_007330</name>
</gene>
<dbReference type="EMBL" id="JBBXMP010000044">
    <property type="protein sequence ID" value="KAL0065689.1"/>
    <property type="molecule type" value="Genomic_DNA"/>
</dbReference>
<reference evidence="1 2" key="1">
    <citation type="submission" date="2024-05" db="EMBL/GenBank/DDBJ databases">
        <title>A draft genome resource for the thread blight pathogen Marasmius tenuissimus strain MS-2.</title>
        <authorList>
            <person name="Yulfo-Soto G.E."/>
            <person name="Baruah I.K."/>
            <person name="Amoako-Attah I."/>
            <person name="Bukari Y."/>
            <person name="Meinhardt L.W."/>
            <person name="Bailey B.A."/>
            <person name="Cohen S.P."/>
        </authorList>
    </citation>
    <scope>NUCLEOTIDE SEQUENCE [LARGE SCALE GENOMIC DNA]</scope>
    <source>
        <strain evidence="1 2">MS-2</strain>
    </source>
</reference>
<dbReference type="SUPFAM" id="SSF52047">
    <property type="entry name" value="RNI-like"/>
    <property type="match status" value="1"/>
</dbReference>
<protein>
    <recommendedName>
        <fullName evidence="3">F-box domain-containing protein</fullName>
    </recommendedName>
</protein>
<proteinExistence type="predicted"/>
<sequence length="599" mass="68211">MKLQSPFEKYLDTGYVASRKETHEIHDFLADKLSLLSRLNDQITRLVEQRDALQVFVDRHKALVSPIHHIPAGVLSEIFFYCLPSDSLPIRRTDQAPLILTGICKRWREVAISTPRLWCRLHVFIPPRSRIPTLSYAEFLNVRADGIELWLNRSSPLPITLSVEMETDYDYMVECDDDMVSSSYEGLFLSFANADTVERWGNVRFVLAPIVAHELEDLIMDKELVESGVLVERLRTLSIELKPLVRPNATWWQWPENSESFAFDVPFTSFIMNRCPSLRSLSLVGWTKPDELGEYDIAWENLTHLELTQHERAHSEPFDPFHIISVLDKASSKLQSFILKGRSRPDVYDYKPNHTSITLPQLHTLHVHLKGSTATGRFKAIFNHIVAPSLLDLSVQSFALTVDYTSGVCSLARFLSRSACRLRQLDIRLNTAHYTRLSDKHITECLRTQPGLINLQVTSPVWWDCTGQTQTLVNRLTLGSPESLCPNLQAIKFTRCIDYDEAYVDALVALAHSRSSLPSQNAGDELHVVLSTTLRTFHALFPLKALGPAGWSCEKASFNELREAGIDFQLILPDEPSPADPPEIRERFVEEEEEDIHSL</sequence>
<keyword evidence="2" id="KW-1185">Reference proteome</keyword>
<comment type="caution">
    <text evidence="1">The sequence shown here is derived from an EMBL/GenBank/DDBJ whole genome shotgun (WGS) entry which is preliminary data.</text>
</comment>
<evidence type="ECO:0008006" key="3">
    <source>
        <dbReference type="Google" id="ProtNLM"/>
    </source>
</evidence>
<dbReference type="InterPro" id="IPR032675">
    <property type="entry name" value="LRR_dom_sf"/>
</dbReference>
<dbReference type="Gene3D" id="3.80.10.10">
    <property type="entry name" value="Ribonuclease Inhibitor"/>
    <property type="match status" value="1"/>
</dbReference>